<organism evidence="1 2">
    <name type="scientific">Rhizophagus clarus</name>
    <dbReference type="NCBI Taxonomy" id="94130"/>
    <lineage>
        <taxon>Eukaryota</taxon>
        <taxon>Fungi</taxon>
        <taxon>Fungi incertae sedis</taxon>
        <taxon>Mucoromycota</taxon>
        <taxon>Glomeromycotina</taxon>
        <taxon>Glomeromycetes</taxon>
        <taxon>Glomerales</taxon>
        <taxon>Glomeraceae</taxon>
        <taxon>Rhizophagus</taxon>
    </lineage>
</organism>
<comment type="caution">
    <text evidence="1">The sequence shown here is derived from an EMBL/GenBank/DDBJ whole genome shotgun (WGS) entry which is preliminary data.</text>
</comment>
<sequence>MPYVDDEIGTTYGTATKQNMIRNEAIDNIIQDDTQMSDIEIHTFKNTIIEISSSDNILKEWMRGIITLATIKRLQKQNMMTKGIKLISRILNLQQNVIWKQKTKGEGIN</sequence>
<gene>
    <name evidence="1" type="ORF">RCL2_001782000</name>
</gene>
<dbReference type="EMBL" id="BLAL01000197">
    <property type="protein sequence ID" value="GES90988.1"/>
    <property type="molecule type" value="Genomic_DNA"/>
</dbReference>
<protein>
    <submittedName>
        <fullName evidence="1">Uncharacterized protein</fullName>
    </submittedName>
</protein>
<name>A0A8H3LTE8_9GLOM</name>
<dbReference type="AlphaFoldDB" id="A0A8H3LTE8"/>
<dbReference type="Proteomes" id="UP000615446">
    <property type="component" value="Unassembled WGS sequence"/>
</dbReference>
<reference evidence="1" key="1">
    <citation type="submission" date="2019-10" db="EMBL/GenBank/DDBJ databases">
        <title>Conservation and host-specific expression of non-tandemly repeated heterogenous ribosome RNA gene in arbuscular mycorrhizal fungi.</title>
        <authorList>
            <person name="Maeda T."/>
            <person name="Kobayashi Y."/>
            <person name="Nakagawa T."/>
            <person name="Ezawa T."/>
            <person name="Yamaguchi K."/>
            <person name="Bino T."/>
            <person name="Nishimoto Y."/>
            <person name="Shigenobu S."/>
            <person name="Kawaguchi M."/>
        </authorList>
    </citation>
    <scope>NUCLEOTIDE SEQUENCE</scope>
    <source>
        <strain evidence="1">HR1</strain>
    </source>
</reference>
<evidence type="ECO:0000313" key="2">
    <source>
        <dbReference type="Proteomes" id="UP000615446"/>
    </source>
</evidence>
<evidence type="ECO:0000313" key="1">
    <source>
        <dbReference type="EMBL" id="GES90988.1"/>
    </source>
</evidence>
<proteinExistence type="predicted"/>
<accession>A0A8H3LTE8</accession>